<dbReference type="Proteomes" id="UP000321901">
    <property type="component" value="Unassembled WGS sequence"/>
</dbReference>
<organism evidence="1 2">
    <name type="scientific">Sporosarcina luteola</name>
    <dbReference type="NCBI Taxonomy" id="582850"/>
    <lineage>
        <taxon>Bacteria</taxon>
        <taxon>Bacillati</taxon>
        <taxon>Bacillota</taxon>
        <taxon>Bacilli</taxon>
        <taxon>Bacillales</taxon>
        <taxon>Caryophanaceae</taxon>
        <taxon>Sporosarcina</taxon>
    </lineage>
</organism>
<evidence type="ECO:0000313" key="1">
    <source>
        <dbReference type="EMBL" id="GEN85160.1"/>
    </source>
</evidence>
<sequence>MEIVETIGFTYEGISNIEKMMIESYKNAMVKSKYKDQNYNTTLDVPEVTTHVVKNKGAYDNYYTDDWTTRNFVAQALTYSSPHRYFKRTGNVLNGNDGSFLYFTDQIDIYEAGMVSMEHFKFAEVAAWQSYVSSLGLYFLGTAASTMGGSDGWVGALSQIANTVGILGAYTSGAYATKDRVNFSKQTQQALSNAQTVLVYGAWNSDTFGSVVGF</sequence>
<dbReference type="RefSeq" id="WP_147060691.1">
    <property type="nucleotide sequence ID" value="NZ_BJYL01000062.1"/>
</dbReference>
<protein>
    <submittedName>
        <fullName evidence="1">Uncharacterized protein</fullName>
    </submittedName>
</protein>
<dbReference type="AlphaFoldDB" id="A0A511ZCI9"/>
<name>A0A511ZCI9_9BACL</name>
<proteinExistence type="predicted"/>
<evidence type="ECO:0000313" key="2">
    <source>
        <dbReference type="Proteomes" id="UP000321901"/>
    </source>
</evidence>
<reference evidence="1 2" key="1">
    <citation type="submission" date="2019-07" db="EMBL/GenBank/DDBJ databases">
        <title>Whole genome shotgun sequence of Sporosarcina luteola NBRC 105378.</title>
        <authorList>
            <person name="Hosoyama A."/>
            <person name="Uohara A."/>
            <person name="Ohji S."/>
            <person name="Ichikawa N."/>
        </authorList>
    </citation>
    <scope>NUCLEOTIDE SEQUENCE [LARGE SCALE GENOMIC DNA]</scope>
    <source>
        <strain evidence="1 2">NBRC 105378</strain>
    </source>
</reference>
<comment type="caution">
    <text evidence="1">The sequence shown here is derived from an EMBL/GenBank/DDBJ whole genome shotgun (WGS) entry which is preliminary data.</text>
</comment>
<dbReference type="EMBL" id="BJYL01000062">
    <property type="protein sequence ID" value="GEN85160.1"/>
    <property type="molecule type" value="Genomic_DNA"/>
</dbReference>
<keyword evidence="2" id="KW-1185">Reference proteome</keyword>
<accession>A0A511ZCI9</accession>
<gene>
    <name evidence="1" type="ORF">SLU01_34720</name>
</gene>